<keyword evidence="2" id="KW-1185">Reference proteome</keyword>
<organism evidence="1 2">
    <name type="scientific">Parelaphostrongylus tenuis</name>
    <name type="common">Meningeal worm</name>
    <dbReference type="NCBI Taxonomy" id="148309"/>
    <lineage>
        <taxon>Eukaryota</taxon>
        <taxon>Metazoa</taxon>
        <taxon>Ecdysozoa</taxon>
        <taxon>Nematoda</taxon>
        <taxon>Chromadorea</taxon>
        <taxon>Rhabditida</taxon>
        <taxon>Rhabditina</taxon>
        <taxon>Rhabditomorpha</taxon>
        <taxon>Strongyloidea</taxon>
        <taxon>Metastrongylidae</taxon>
        <taxon>Parelaphostrongylus</taxon>
    </lineage>
</organism>
<protein>
    <submittedName>
        <fullName evidence="1">Uncharacterized protein</fullName>
    </submittedName>
</protein>
<evidence type="ECO:0000313" key="1">
    <source>
        <dbReference type="EMBL" id="KAJ1374884.1"/>
    </source>
</evidence>
<sequence length="113" mass="12333">MHRGADALFASPTQATERHRLPINGKKETVVLLQKTRLSYLNVCARKEGHRIKLQFCSKIVCNVTSIGDAIESIVELKIASRTFALSSLPLVVSSTVGLNSQHRLYGAGRTSA</sequence>
<gene>
    <name evidence="1" type="ORF">KIN20_037991</name>
</gene>
<dbReference type="Proteomes" id="UP001196413">
    <property type="component" value="Unassembled WGS sequence"/>
</dbReference>
<dbReference type="AlphaFoldDB" id="A0AAD5WLC3"/>
<comment type="caution">
    <text evidence="1">The sequence shown here is derived from an EMBL/GenBank/DDBJ whole genome shotgun (WGS) entry which is preliminary data.</text>
</comment>
<accession>A0AAD5WLC3</accession>
<proteinExistence type="predicted"/>
<name>A0AAD5WLC3_PARTN</name>
<reference evidence="1" key="1">
    <citation type="submission" date="2021-06" db="EMBL/GenBank/DDBJ databases">
        <title>Parelaphostrongylus tenuis whole genome reference sequence.</title>
        <authorList>
            <person name="Garwood T.J."/>
            <person name="Larsen P.A."/>
            <person name="Fountain-Jones N.M."/>
            <person name="Garbe J.R."/>
            <person name="Macchietto M.G."/>
            <person name="Kania S.A."/>
            <person name="Gerhold R.W."/>
            <person name="Richards J.E."/>
            <person name="Wolf T.M."/>
        </authorList>
    </citation>
    <scope>NUCLEOTIDE SEQUENCE</scope>
    <source>
        <strain evidence="1">MNPRO001-30</strain>
        <tissue evidence="1">Meninges</tissue>
    </source>
</reference>
<evidence type="ECO:0000313" key="2">
    <source>
        <dbReference type="Proteomes" id="UP001196413"/>
    </source>
</evidence>
<dbReference type="EMBL" id="JAHQIW010007495">
    <property type="protein sequence ID" value="KAJ1374884.1"/>
    <property type="molecule type" value="Genomic_DNA"/>
</dbReference>